<evidence type="ECO:0000256" key="11">
    <source>
        <dbReference type="SAM" id="Phobius"/>
    </source>
</evidence>
<dbReference type="AlphaFoldDB" id="A0A9P8T069"/>
<protein>
    <submittedName>
        <fullName evidence="12">Uncharacterized protein</fullName>
    </submittedName>
</protein>
<sequence length="144" mass="16616">MKNIISGSARVPQWTSMLRAGRRQSTRPTGLARGLSQRRFQSHNVEEEYMMDVSNLPARWNNLPGDTQQDIINYLRVKQEFGWTYLTPDEKRAIYYISYGEWGPRDAKSMGVPDLVFKIMSSSILFGVVGFTLINYARDQTDEE</sequence>
<keyword evidence="10 11" id="KW-0472">Membrane</keyword>
<dbReference type="Pfam" id="PF02936">
    <property type="entry name" value="COX4"/>
    <property type="match status" value="1"/>
</dbReference>
<dbReference type="Proteomes" id="UP000788993">
    <property type="component" value="Unassembled WGS sequence"/>
</dbReference>
<dbReference type="PANTHER" id="PTHR10707">
    <property type="entry name" value="CYTOCHROME C OXIDASE SUBUNIT IV"/>
    <property type="match status" value="1"/>
</dbReference>
<evidence type="ECO:0000256" key="2">
    <source>
        <dbReference type="ARBA" id="ARBA00004673"/>
    </source>
</evidence>
<dbReference type="InterPro" id="IPR036639">
    <property type="entry name" value="Cyt_c_oxidase_su4_sf"/>
</dbReference>
<evidence type="ECO:0000256" key="1">
    <source>
        <dbReference type="ARBA" id="ARBA00004434"/>
    </source>
</evidence>
<keyword evidence="9" id="KW-0496">Mitochondrion</keyword>
<comment type="similarity">
    <text evidence="3">Belongs to the cytochrome c oxidase IV family.</text>
</comment>
<gene>
    <name evidence="12" type="ORF">OGATHE_005459</name>
</gene>
<comment type="subcellular location">
    <subcellularLocation>
        <location evidence="1">Mitochondrion inner membrane</location>
        <topology evidence="1">Single-pass membrane protein</topology>
    </subcellularLocation>
</comment>
<dbReference type="EMBL" id="JAEUBD010001468">
    <property type="protein sequence ID" value="KAH3661126.1"/>
    <property type="molecule type" value="Genomic_DNA"/>
</dbReference>
<evidence type="ECO:0000313" key="12">
    <source>
        <dbReference type="EMBL" id="KAH3661126.1"/>
    </source>
</evidence>
<reference evidence="12" key="1">
    <citation type="journal article" date="2021" name="Open Biol.">
        <title>Shared evolutionary footprints suggest mitochondrial oxidative damage underlies multiple complex I losses in fungi.</title>
        <authorList>
            <person name="Schikora-Tamarit M.A."/>
            <person name="Marcet-Houben M."/>
            <person name="Nosek J."/>
            <person name="Gabaldon T."/>
        </authorList>
    </citation>
    <scope>NUCLEOTIDE SEQUENCE</scope>
    <source>
        <strain evidence="12">NCAIM Y.01608</strain>
    </source>
</reference>
<keyword evidence="4 11" id="KW-0812">Transmembrane</keyword>
<dbReference type="PANTHER" id="PTHR10707:SF10">
    <property type="entry name" value="CYTOCHROME C OXIDASE SUBUNIT 4"/>
    <property type="match status" value="1"/>
</dbReference>
<evidence type="ECO:0000256" key="5">
    <source>
        <dbReference type="ARBA" id="ARBA00022792"/>
    </source>
</evidence>
<keyword evidence="6" id="KW-0809">Transit peptide</keyword>
<dbReference type="Gene3D" id="1.10.442.10">
    <property type="entry name" value="Cytochrome c oxidase subunit IV"/>
    <property type="match status" value="1"/>
</dbReference>
<evidence type="ECO:0000256" key="3">
    <source>
        <dbReference type="ARBA" id="ARBA00008135"/>
    </source>
</evidence>
<evidence type="ECO:0000313" key="13">
    <source>
        <dbReference type="Proteomes" id="UP000788993"/>
    </source>
</evidence>
<evidence type="ECO:0000256" key="8">
    <source>
        <dbReference type="ARBA" id="ARBA00023002"/>
    </source>
</evidence>
<proteinExistence type="inferred from homology"/>
<keyword evidence="7 11" id="KW-1133">Transmembrane helix</keyword>
<evidence type="ECO:0000256" key="4">
    <source>
        <dbReference type="ARBA" id="ARBA00022692"/>
    </source>
</evidence>
<dbReference type="GO" id="GO:0005743">
    <property type="term" value="C:mitochondrial inner membrane"/>
    <property type="evidence" value="ECO:0007669"/>
    <property type="project" value="UniProtKB-SubCell"/>
</dbReference>
<dbReference type="GO" id="GO:0045277">
    <property type="term" value="C:respiratory chain complex IV"/>
    <property type="evidence" value="ECO:0007669"/>
    <property type="project" value="InterPro"/>
</dbReference>
<evidence type="ECO:0000256" key="7">
    <source>
        <dbReference type="ARBA" id="ARBA00022989"/>
    </source>
</evidence>
<feature type="transmembrane region" description="Helical" evidence="11">
    <location>
        <begin position="115"/>
        <end position="137"/>
    </location>
</feature>
<evidence type="ECO:0000256" key="10">
    <source>
        <dbReference type="ARBA" id="ARBA00023136"/>
    </source>
</evidence>
<evidence type="ECO:0000256" key="9">
    <source>
        <dbReference type="ARBA" id="ARBA00023128"/>
    </source>
</evidence>
<name>A0A9P8T069_9ASCO</name>
<organism evidence="12 13">
    <name type="scientific">Ogataea polymorpha</name>
    <dbReference type="NCBI Taxonomy" id="460523"/>
    <lineage>
        <taxon>Eukaryota</taxon>
        <taxon>Fungi</taxon>
        <taxon>Dikarya</taxon>
        <taxon>Ascomycota</taxon>
        <taxon>Saccharomycotina</taxon>
        <taxon>Pichiomycetes</taxon>
        <taxon>Pichiales</taxon>
        <taxon>Pichiaceae</taxon>
        <taxon>Ogataea</taxon>
    </lineage>
</organism>
<dbReference type="InterPro" id="IPR004203">
    <property type="entry name" value="Cyt_c_oxidase_su4_fam"/>
</dbReference>
<dbReference type="GO" id="GO:0006123">
    <property type="term" value="P:mitochondrial electron transport, cytochrome c to oxygen"/>
    <property type="evidence" value="ECO:0007669"/>
    <property type="project" value="InterPro"/>
</dbReference>
<comment type="pathway">
    <text evidence="2">Energy metabolism; oxidative phosphorylation.</text>
</comment>
<keyword evidence="13" id="KW-1185">Reference proteome</keyword>
<keyword evidence="8" id="KW-0560">Oxidoreductase</keyword>
<dbReference type="GO" id="GO:0016491">
    <property type="term" value="F:oxidoreductase activity"/>
    <property type="evidence" value="ECO:0007669"/>
    <property type="project" value="UniProtKB-KW"/>
</dbReference>
<dbReference type="SUPFAM" id="SSF81406">
    <property type="entry name" value="Mitochondrial cytochrome c oxidase subunit IV"/>
    <property type="match status" value="1"/>
</dbReference>
<accession>A0A9P8T069</accession>
<comment type="caution">
    <text evidence="12">The sequence shown here is derived from an EMBL/GenBank/DDBJ whole genome shotgun (WGS) entry which is preliminary data.</text>
</comment>
<reference evidence="12" key="2">
    <citation type="submission" date="2021-01" db="EMBL/GenBank/DDBJ databases">
        <authorList>
            <person name="Schikora-Tamarit M.A."/>
        </authorList>
    </citation>
    <scope>NUCLEOTIDE SEQUENCE</scope>
    <source>
        <strain evidence="12">NCAIM Y.01608</strain>
    </source>
</reference>
<keyword evidence="5" id="KW-0999">Mitochondrion inner membrane</keyword>
<evidence type="ECO:0000256" key="6">
    <source>
        <dbReference type="ARBA" id="ARBA00022946"/>
    </source>
</evidence>